<keyword evidence="1" id="KW-1133">Transmembrane helix</keyword>
<dbReference type="Gene3D" id="3.40.50.1820">
    <property type="entry name" value="alpha/beta hydrolase"/>
    <property type="match status" value="1"/>
</dbReference>
<dbReference type="InterPro" id="IPR029058">
    <property type="entry name" value="AB_hydrolase_fold"/>
</dbReference>
<evidence type="ECO:0000313" key="2">
    <source>
        <dbReference type="EMBL" id="KKU34359.1"/>
    </source>
</evidence>
<evidence type="ECO:0008006" key="4">
    <source>
        <dbReference type="Google" id="ProtNLM"/>
    </source>
</evidence>
<feature type="transmembrane region" description="Helical" evidence="1">
    <location>
        <begin position="7"/>
        <end position="28"/>
    </location>
</feature>
<organism evidence="2 3">
    <name type="scientific">Candidatus Uhrbacteria bacterium GW2011_GWF2_46_218</name>
    <dbReference type="NCBI Taxonomy" id="1619001"/>
    <lineage>
        <taxon>Bacteria</taxon>
        <taxon>Candidatus Uhriibacteriota</taxon>
    </lineage>
</organism>
<sequence length="369" mass="40974">MKSHSSFVLFAIVCGIVAVFAYFLVFWYPMIADQFVQDREAEQTPVIETQVEDIVEETAASVTDLSTSRFLNLKVVSVSEVSDVSVRMRTGWIENPTRSVRQSVRIHEPMNLESETYPVVIFVPGGWNNGRSFDQGQDGDYSDADYLAAEGVIVITYSPLGTEEDDPEPLDYEGFADQDGLAAIITAAKQLTNVDLEQIGVASFSYGITGAAGVLSRYPDLGVKFLVDWEGPSSREYTTVGCKEHKPMPEGEEDNRLTSISCEDESFWREREAALMIATADIEYYLRVQSIKDHVQSTYGHTLEMVSASVGNIPWVRVNDGAVNATYETDDDIPTVSESPSYFTSYGLSFILELIAAPSTAAEWFEEER</sequence>
<keyword evidence="1" id="KW-0472">Membrane</keyword>
<evidence type="ECO:0000313" key="3">
    <source>
        <dbReference type="Proteomes" id="UP000034705"/>
    </source>
</evidence>
<dbReference type="SUPFAM" id="SSF53474">
    <property type="entry name" value="alpha/beta-Hydrolases"/>
    <property type="match status" value="1"/>
</dbReference>
<dbReference type="EMBL" id="LCMG01000001">
    <property type="protein sequence ID" value="KKU34359.1"/>
    <property type="molecule type" value="Genomic_DNA"/>
</dbReference>
<name>A0A0G1PNJ3_9BACT</name>
<accession>A0A0G1PNJ3</accession>
<proteinExistence type="predicted"/>
<dbReference type="AlphaFoldDB" id="A0A0G1PNJ3"/>
<protein>
    <recommendedName>
        <fullName evidence="4">Peptidase S9 prolyl oligopeptidase catalytic domain-containing protein</fullName>
    </recommendedName>
</protein>
<keyword evidence="1" id="KW-0812">Transmembrane</keyword>
<gene>
    <name evidence="2" type="ORF">UX45_C0001G0068</name>
</gene>
<comment type="caution">
    <text evidence="2">The sequence shown here is derived from an EMBL/GenBank/DDBJ whole genome shotgun (WGS) entry which is preliminary data.</text>
</comment>
<reference evidence="2 3" key="1">
    <citation type="journal article" date="2015" name="Nature">
        <title>rRNA introns, odd ribosomes, and small enigmatic genomes across a large radiation of phyla.</title>
        <authorList>
            <person name="Brown C.T."/>
            <person name="Hug L.A."/>
            <person name="Thomas B.C."/>
            <person name="Sharon I."/>
            <person name="Castelle C.J."/>
            <person name="Singh A."/>
            <person name="Wilkins M.J."/>
            <person name="Williams K.H."/>
            <person name="Banfield J.F."/>
        </authorList>
    </citation>
    <scope>NUCLEOTIDE SEQUENCE [LARGE SCALE GENOMIC DNA]</scope>
</reference>
<dbReference type="Proteomes" id="UP000034705">
    <property type="component" value="Unassembled WGS sequence"/>
</dbReference>
<evidence type="ECO:0000256" key="1">
    <source>
        <dbReference type="SAM" id="Phobius"/>
    </source>
</evidence>